<dbReference type="RefSeq" id="WP_166248979.1">
    <property type="nucleotide sequence ID" value="NZ_CP049616.1"/>
</dbReference>
<dbReference type="GO" id="GO:0005975">
    <property type="term" value="P:carbohydrate metabolic process"/>
    <property type="evidence" value="ECO:0007669"/>
    <property type="project" value="InterPro"/>
</dbReference>
<feature type="region of interest" description="Disordered" evidence="1">
    <location>
        <begin position="26"/>
        <end position="51"/>
    </location>
</feature>
<proteinExistence type="predicted"/>
<evidence type="ECO:0000313" key="4">
    <source>
        <dbReference type="Proteomes" id="UP000502928"/>
    </source>
</evidence>
<dbReference type="EMBL" id="CP049616">
    <property type="protein sequence ID" value="QII45573.1"/>
    <property type="molecule type" value="Genomic_DNA"/>
</dbReference>
<dbReference type="Proteomes" id="UP000502928">
    <property type="component" value="Chromosome"/>
</dbReference>
<gene>
    <name evidence="3" type="ORF">GVT53_13105</name>
</gene>
<sequence>MISSKFTFLCSLLFLWGVSCSSDPSIEDQLEEGNEETENPVPEEEESLSHKEKAKAVYDMIQSLYKKGELYKENFPPQSGEPEYSYLWPYVGMLTAGNVLYELGYDRAILDKEFSGLEAYYDDRSVLPTYQAAPVTEGPTDHYYDDSAIVAMELIKAYELTGDAFYLNRAKTVTAFIMSGEDSRMGGGLYWFEGESTNCTDGPNCMKAANTSAYAAYVTSKMYQLTNESQYRTFAERVYEWNYNTLRDPSDNLYWNDINIATEQINTIKWTYNAALMIMAGVNLYEISDDQEYLNEAIATARSAYSKFTSVVDGQIFYQTNDSWFNVELLSAFVQLSEYDSKTDEYIDVFIKNMDHAWESARNSDGQFFEDWSGNSEGRYYWLLHQAALIEAYGVVALYEENQS</sequence>
<accession>A0A6G7J3X4</accession>
<keyword evidence="2" id="KW-0732">Signal</keyword>
<evidence type="ECO:0000256" key="1">
    <source>
        <dbReference type="SAM" id="MobiDB-lite"/>
    </source>
</evidence>
<evidence type="ECO:0008006" key="5">
    <source>
        <dbReference type="Google" id="ProtNLM"/>
    </source>
</evidence>
<dbReference type="Gene3D" id="1.50.10.20">
    <property type="match status" value="1"/>
</dbReference>
<name>A0A6G7J3X4_9FLAO</name>
<dbReference type="InterPro" id="IPR053169">
    <property type="entry name" value="MUG_Protein"/>
</dbReference>
<evidence type="ECO:0000256" key="2">
    <source>
        <dbReference type="SAM" id="SignalP"/>
    </source>
</evidence>
<feature type="chain" id="PRO_5026232115" description="Glycosyl hydrolase family 76" evidence="2">
    <location>
        <begin position="22"/>
        <end position="404"/>
    </location>
</feature>
<dbReference type="KEGG" id="mut:GVT53_13105"/>
<dbReference type="PROSITE" id="PS51257">
    <property type="entry name" value="PROKAR_LIPOPROTEIN"/>
    <property type="match status" value="1"/>
</dbReference>
<feature type="signal peptide" evidence="2">
    <location>
        <begin position="1"/>
        <end position="21"/>
    </location>
</feature>
<organism evidence="3 4">
    <name type="scientific">Flagellimonas oceani</name>
    <dbReference type="NCBI Taxonomy" id="2698672"/>
    <lineage>
        <taxon>Bacteria</taxon>
        <taxon>Pseudomonadati</taxon>
        <taxon>Bacteroidota</taxon>
        <taxon>Flavobacteriia</taxon>
        <taxon>Flavobacteriales</taxon>
        <taxon>Flavobacteriaceae</taxon>
        <taxon>Flagellimonas</taxon>
    </lineage>
</organism>
<dbReference type="SUPFAM" id="SSF48208">
    <property type="entry name" value="Six-hairpin glycosidases"/>
    <property type="match status" value="1"/>
</dbReference>
<dbReference type="PANTHER" id="PTHR47791:SF4">
    <property type="entry name" value="(PUTATIVE SECRETED PROTEIN)-RELATED"/>
    <property type="match status" value="1"/>
</dbReference>
<dbReference type="PANTHER" id="PTHR47791">
    <property type="entry name" value="MEIOTICALLY UP-REGULATED GENE 191 PROTEIN"/>
    <property type="match status" value="1"/>
</dbReference>
<dbReference type="Pfam" id="PF03663">
    <property type="entry name" value="Glyco_hydro_76"/>
    <property type="match status" value="1"/>
</dbReference>
<dbReference type="InterPro" id="IPR008928">
    <property type="entry name" value="6-hairpin_glycosidase_sf"/>
</dbReference>
<protein>
    <recommendedName>
        <fullName evidence="5">Glycosyl hydrolase family 76</fullName>
    </recommendedName>
</protein>
<keyword evidence="4" id="KW-1185">Reference proteome</keyword>
<evidence type="ECO:0000313" key="3">
    <source>
        <dbReference type="EMBL" id="QII45573.1"/>
    </source>
</evidence>
<feature type="compositionally biased region" description="Acidic residues" evidence="1">
    <location>
        <begin position="26"/>
        <end position="46"/>
    </location>
</feature>
<reference evidence="3 4" key="1">
    <citation type="submission" date="2020-02" db="EMBL/GenBank/DDBJ databases">
        <title>Complete genome of Muricauda sp. 501str8.</title>
        <authorList>
            <person name="Dong B."/>
            <person name="Zhu S."/>
            <person name="Yang J."/>
            <person name="Chen J."/>
        </authorList>
    </citation>
    <scope>NUCLEOTIDE SEQUENCE [LARGE SCALE GENOMIC DNA]</scope>
    <source>
        <strain evidence="3 4">501str8</strain>
    </source>
</reference>
<dbReference type="AlphaFoldDB" id="A0A6G7J3X4"/>
<dbReference type="InterPro" id="IPR005198">
    <property type="entry name" value="Glyco_hydro_76"/>
</dbReference>